<comment type="caution">
    <text evidence="2">The sequence shown here is derived from an EMBL/GenBank/DDBJ whole genome shotgun (WGS) entry which is preliminary data.</text>
</comment>
<proteinExistence type="predicted"/>
<dbReference type="AlphaFoldDB" id="A0A2I0J6D8"/>
<evidence type="ECO:0000313" key="3">
    <source>
        <dbReference type="Proteomes" id="UP000233551"/>
    </source>
</evidence>
<sequence>MGEPESLPTEVINLTLKAPQDTGVQDLALHTEEAMVDHPHDAEPECQADKKHIRAYFLNHLLKPRVSRVIVDGFQRGSPSTDSSGELKALEVKSNQAQRFSGSWVYGPEYGLSSGPALHAFGSRGLGVSTFRGTRDGHK</sequence>
<evidence type="ECO:0000256" key="1">
    <source>
        <dbReference type="SAM" id="MobiDB-lite"/>
    </source>
</evidence>
<keyword evidence="3" id="KW-1185">Reference proteome</keyword>
<reference evidence="2 3" key="1">
    <citation type="submission" date="2017-11" db="EMBL/GenBank/DDBJ databases">
        <title>De-novo sequencing of pomegranate (Punica granatum L.) genome.</title>
        <authorList>
            <person name="Akparov Z."/>
            <person name="Amiraslanov A."/>
            <person name="Hajiyeva S."/>
            <person name="Abbasov M."/>
            <person name="Kaur K."/>
            <person name="Hamwieh A."/>
            <person name="Solovyev V."/>
            <person name="Salamov A."/>
            <person name="Braich B."/>
            <person name="Kosarev P."/>
            <person name="Mahmoud A."/>
            <person name="Hajiyev E."/>
            <person name="Babayeva S."/>
            <person name="Izzatullayeva V."/>
            <person name="Mammadov A."/>
            <person name="Mammadov A."/>
            <person name="Sharifova S."/>
            <person name="Ojaghi J."/>
            <person name="Eynullazada K."/>
            <person name="Bayramov B."/>
            <person name="Abdulazimova A."/>
            <person name="Shahmuradov I."/>
        </authorList>
    </citation>
    <scope>NUCLEOTIDE SEQUENCE [LARGE SCALE GENOMIC DNA]</scope>
    <source>
        <strain evidence="3">cv. AG2017</strain>
        <tissue evidence="2">Leaf</tissue>
    </source>
</reference>
<gene>
    <name evidence="2" type="ORF">CRG98_027842</name>
</gene>
<dbReference type="EMBL" id="PGOL01001992">
    <property type="protein sequence ID" value="PKI51794.1"/>
    <property type="molecule type" value="Genomic_DNA"/>
</dbReference>
<organism evidence="2 3">
    <name type="scientific">Punica granatum</name>
    <name type="common">Pomegranate</name>
    <dbReference type="NCBI Taxonomy" id="22663"/>
    <lineage>
        <taxon>Eukaryota</taxon>
        <taxon>Viridiplantae</taxon>
        <taxon>Streptophyta</taxon>
        <taxon>Embryophyta</taxon>
        <taxon>Tracheophyta</taxon>
        <taxon>Spermatophyta</taxon>
        <taxon>Magnoliopsida</taxon>
        <taxon>eudicotyledons</taxon>
        <taxon>Gunneridae</taxon>
        <taxon>Pentapetalae</taxon>
        <taxon>rosids</taxon>
        <taxon>malvids</taxon>
        <taxon>Myrtales</taxon>
        <taxon>Lythraceae</taxon>
        <taxon>Punica</taxon>
    </lineage>
</organism>
<name>A0A2I0J6D8_PUNGR</name>
<protein>
    <submittedName>
        <fullName evidence="2">Uncharacterized protein</fullName>
    </submittedName>
</protein>
<dbReference type="Proteomes" id="UP000233551">
    <property type="component" value="Unassembled WGS sequence"/>
</dbReference>
<evidence type="ECO:0000313" key="2">
    <source>
        <dbReference type="EMBL" id="PKI51794.1"/>
    </source>
</evidence>
<feature type="region of interest" description="Disordered" evidence="1">
    <location>
        <begin position="75"/>
        <end position="96"/>
    </location>
</feature>
<accession>A0A2I0J6D8</accession>